<evidence type="ECO:0000256" key="3">
    <source>
        <dbReference type="ARBA" id="ARBA00022505"/>
    </source>
</evidence>
<comment type="subunit">
    <text evidence="10">Dimer of heterotrimers. Each heterotrimer consists of a large, a medium and a small subunit.</text>
</comment>
<dbReference type="NCBIfam" id="TIGR02416">
    <property type="entry name" value="CO_dehy_Mo_lg"/>
    <property type="match status" value="1"/>
</dbReference>
<sequence length="1028" mass="111981">MAITADELERNERLGGVGCRRRRAEDARFIQGKGNYVDDIQLPGMVYGDFVRSPHAHARIKAIHKDKALAMPGVHAVLTAEDLAPLGLHWMPTLAGDKQMVLADGKVCFQNQEVAMVIADDRYIAADAIEMVEVEYEELPALVDPHRAMDDDAVVIRDDLEGQTEGAHSKRIHHNHVFTWDVGDAEATDRVFSEAAVTVKQDMLYPRVHPCPLETCGCVASFDKVKGELTVHLTSQAPHVVRTVFSTLSGIPESKVHINAPDIGGGFGNKVGVYPGYVVATVASIVLGRPVKWIEDRIENLSTTAFARDYHMTGELAATEDGRILGLRAYVLADHGAFDACADPSKWPAGFFNICTGSYDIKTAYARVDGVYTNKTPGGVAYRCSFRVTEACYFIERMIDVLAVKLGMDKAEIRMKNFIQPEQFPYQSALGWEYDSGDYPTALQQVMDACDYQGLRREQREKRERGEIMGIGLCTFTEIVGAGPTRNCDILGVGMFDSAEIRVHPTGSVIARMGTKTQGQGHETTYGQIIASEIGLPSENIIIEEGNTDTAPYGLGTYGSRSTPVAGAATARAARKIRDKAQKIAAHLMEVSEDDLEWTGEGFRVKGVPDQVTDMPKIAWAAYNNVPEGMEPGLEAVDYYDPPNMTYPFGAYLCVVDIDRYTGETAIRRFYALDDCGTRINPMIIEGQVHGGLCEAFAVAMGQELPYDGAGNIQGASLMDYFLPTMVETPYWELDHTVTPSPHHPIGAKGVGESSHVGGIPCFSNAINDALEQFGSGHVNMPHNAYRVWQTLHALKLDQRPEAANVVPFEPKRRPPTGDAAGGSAAAISSPDKGGSSKGMEVTLDRNYPLDVPADAAWALLQDVNQVASCMPGAAIVEQTGENTYLGEMKLRVGPVTSSFKGDIEVLGIDPDRHELRMAGRGGDTKGSSSATMTLTARIEDRGQGHCELVGSTRIELKGKLASFGGRMLESVSDRMLQDFVDTFRNRVAAQGEGAAAEEARRRLDEGPKEMNALAMLWQMIKGLFGRK</sequence>
<dbReference type="InterPro" id="IPR023393">
    <property type="entry name" value="START-like_dom_sf"/>
</dbReference>
<dbReference type="InterPro" id="IPR036856">
    <property type="entry name" value="Ald_Oxase/Xan_DH_a/b_sf"/>
</dbReference>
<evidence type="ECO:0000256" key="7">
    <source>
        <dbReference type="ARBA" id="ARBA00050098"/>
    </source>
</evidence>
<dbReference type="Proteomes" id="UP000199657">
    <property type="component" value="Unassembled WGS sequence"/>
</dbReference>
<dbReference type="SUPFAM" id="SSF56003">
    <property type="entry name" value="Molybdenum cofactor-binding domain"/>
    <property type="match status" value="1"/>
</dbReference>
<dbReference type="FunFam" id="3.30.365.10:FF:000005">
    <property type="entry name" value="Carbon monoxide dehydrogenase large chain"/>
    <property type="match status" value="1"/>
</dbReference>
<feature type="compositionally biased region" description="Low complexity" evidence="13">
    <location>
        <begin position="818"/>
        <end position="830"/>
    </location>
</feature>
<dbReference type="FunFam" id="3.90.1170.50:FF:000006">
    <property type="entry name" value="Carbon monoxide dehydrogenase large chain"/>
    <property type="match status" value="1"/>
</dbReference>
<dbReference type="GO" id="GO:0043885">
    <property type="term" value="F:anaerobic carbon-monoxide dehydrogenase activity"/>
    <property type="evidence" value="ECO:0007669"/>
    <property type="project" value="InterPro"/>
</dbReference>
<evidence type="ECO:0000256" key="4">
    <source>
        <dbReference type="ARBA" id="ARBA00022723"/>
    </source>
</evidence>
<gene>
    <name evidence="15" type="ORF">SAMN04488052_102396</name>
</gene>
<dbReference type="STRING" id="406100.SAMN04488052_102396"/>
<evidence type="ECO:0000259" key="14">
    <source>
        <dbReference type="SMART" id="SM01008"/>
    </source>
</evidence>
<dbReference type="GO" id="GO:0008805">
    <property type="term" value="F:carbon-monoxide oxygenase activity"/>
    <property type="evidence" value="ECO:0007669"/>
    <property type="project" value="UniProtKB-EC"/>
</dbReference>
<dbReference type="InterPro" id="IPR010419">
    <property type="entry name" value="CO_DH_gsu"/>
</dbReference>
<dbReference type="Pfam" id="PF20256">
    <property type="entry name" value="MoCoBD_2"/>
    <property type="match status" value="1"/>
</dbReference>
<dbReference type="SUPFAM" id="SSF55961">
    <property type="entry name" value="Bet v1-like"/>
    <property type="match status" value="1"/>
</dbReference>
<dbReference type="Gene3D" id="3.30.530.20">
    <property type="match status" value="1"/>
</dbReference>
<dbReference type="Pfam" id="PF06240">
    <property type="entry name" value="COXG"/>
    <property type="match status" value="1"/>
</dbReference>
<dbReference type="InterPro" id="IPR008274">
    <property type="entry name" value="AldOxase/xan_DH_MoCoBD1"/>
</dbReference>
<dbReference type="RefSeq" id="WP_091641188.1">
    <property type="nucleotide sequence ID" value="NZ_FOEG01000002.1"/>
</dbReference>
<dbReference type="InterPro" id="IPR000674">
    <property type="entry name" value="Ald_Oxase/Xan_DH_a/b"/>
</dbReference>
<dbReference type="FunFam" id="3.30.365.10:FF:000001">
    <property type="entry name" value="Xanthine dehydrogenase oxidase"/>
    <property type="match status" value="1"/>
</dbReference>
<evidence type="ECO:0000313" key="16">
    <source>
        <dbReference type="Proteomes" id="UP000199657"/>
    </source>
</evidence>
<dbReference type="InterPro" id="IPR016208">
    <property type="entry name" value="Ald_Oxase/xanthine_DH-like"/>
</dbReference>
<dbReference type="GO" id="GO:0005506">
    <property type="term" value="F:iron ion binding"/>
    <property type="evidence" value="ECO:0007669"/>
    <property type="project" value="InterPro"/>
</dbReference>
<dbReference type="PANTHER" id="PTHR11908">
    <property type="entry name" value="XANTHINE DEHYDROGENASE"/>
    <property type="match status" value="1"/>
</dbReference>
<comment type="function">
    <text evidence="9">Catalyzes the oxidation of carbon monoxide to carbon dioxide.</text>
</comment>
<dbReference type="EMBL" id="FOEG01000002">
    <property type="protein sequence ID" value="SEO72395.1"/>
    <property type="molecule type" value="Genomic_DNA"/>
</dbReference>
<evidence type="ECO:0000256" key="8">
    <source>
        <dbReference type="ARBA" id="ARBA00053029"/>
    </source>
</evidence>
<dbReference type="GO" id="GO:0005507">
    <property type="term" value="F:copper ion binding"/>
    <property type="evidence" value="ECO:0007669"/>
    <property type="project" value="InterPro"/>
</dbReference>
<dbReference type="AlphaFoldDB" id="A0A1H8S182"/>
<dbReference type="OrthoDB" id="6177861at2"/>
<keyword evidence="6" id="KW-0186">Copper</keyword>
<dbReference type="GO" id="GO:0030151">
    <property type="term" value="F:molybdenum ion binding"/>
    <property type="evidence" value="ECO:0007669"/>
    <property type="project" value="InterPro"/>
</dbReference>
<evidence type="ECO:0000256" key="12">
    <source>
        <dbReference type="ARBA" id="ARBA00073203"/>
    </source>
</evidence>
<dbReference type="SUPFAM" id="SSF54665">
    <property type="entry name" value="CO dehydrogenase molybdoprotein N-domain-like"/>
    <property type="match status" value="1"/>
</dbReference>
<evidence type="ECO:0000256" key="5">
    <source>
        <dbReference type="ARBA" id="ARBA00023002"/>
    </source>
</evidence>
<feature type="domain" description="Aldehyde oxidase/xanthine dehydrogenase a/b hammerhead" evidence="14">
    <location>
        <begin position="31"/>
        <end position="140"/>
    </location>
</feature>
<feature type="region of interest" description="Disordered" evidence="13">
    <location>
        <begin position="805"/>
        <end position="841"/>
    </location>
</feature>
<comment type="cofactor">
    <cofactor evidence="8">
        <name>Mo-molybdopterin cytosine dinucleotide</name>
        <dbReference type="ChEBI" id="CHEBI:71308"/>
    </cofactor>
</comment>
<evidence type="ECO:0000313" key="15">
    <source>
        <dbReference type="EMBL" id="SEO72395.1"/>
    </source>
</evidence>
<dbReference type="Gene3D" id="3.90.1170.50">
    <property type="entry name" value="Aldehyde oxidase/xanthine dehydrogenase, a/b hammerhead"/>
    <property type="match status" value="1"/>
</dbReference>
<evidence type="ECO:0000256" key="9">
    <source>
        <dbReference type="ARBA" id="ARBA00056654"/>
    </source>
</evidence>
<protein>
    <recommendedName>
        <fullName evidence="12">Carbon monoxide dehydrogenase large chain</fullName>
        <ecNumber evidence="11">1.2.5.3</ecNumber>
    </recommendedName>
</protein>
<keyword evidence="3" id="KW-0500">Molybdenum</keyword>
<accession>A0A1H8S182</accession>
<evidence type="ECO:0000256" key="10">
    <source>
        <dbReference type="ARBA" id="ARBA00066077"/>
    </source>
</evidence>
<reference evidence="15 16" key="1">
    <citation type="submission" date="2016-10" db="EMBL/GenBank/DDBJ databases">
        <authorList>
            <person name="de Groot N.N."/>
        </authorList>
    </citation>
    <scope>NUCLEOTIDE SEQUENCE [LARGE SCALE GENOMIC DNA]</scope>
    <source>
        <strain evidence="15 16">CGMCC 1.6291</strain>
    </source>
</reference>
<keyword evidence="5" id="KW-0560">Oxidoreductase</keyword>
<dbReference type="SMART" id="SM01008">
    <property type="entry name" value="Ald_Xan_dh_C"/>
    <property type="match status" value="1"/>
</dbReference>
<keyword evidence="4" id="KW-0479">Metal-binding</keyword>
<evidence type="ECO:0000256" key="11">
    <source>
        <dbReference type="ARBA" id="ARBA00066587"/>
    </source>
</evidence>
<evidence type="ECO:0000256" key="2">
    <source>
        <dbReference type="ARBA" id="ARBA00006849"/>
    </source>
</evidence>
<keyword evidence="16" id="KW-1185">Reference proteome</keyword>
<dbReference type="PANTHER" id="PTHR11908:SF132">
    <property type="entry name" value="ALDEHYDE OXIDASE 1-RELATED"/>
    <property type="match status" value="1"/>
</dbReference>
<dbReference type="CDD" id="cd07823">
    <property type="entry name" value="SRPBCC_5"/>
    <property type="match status" value="1"/>
</dbReference>
<comment type="catalytic activity">
    <reaction evidence="7">
        <text>CO + a quinone + H2O = a quinol + CO2</text>
        <dbReference type="Rhea" id="RHEA:48880"/>
        <dbReference type="ChEBI" id="CHEBI:15377"/>
        <dbReference type="ChEBI" id="CHEBI:16526"/>
        <dbReference type="ChEBI" id="CHEBI:17245"/>
        <dbReference type="ChEBI" id="CHEBI:24646"/>
        <dbReference type="ChEBI" id="CHEBI:132124"/>
        <dbReference type="EC" id="1.2.5.3"/>
    </reaction>
</comment>
<dbReference type="InterPro" id="IPR037165">
    <property type="entry name" value="AldOxase/xan_DH_Mopterin-bd_sf"/>
</dbReference>
<dbReference type="Pfam" id="PF02738">
    <property type="entry name" value="MoCoBD_1"/>
    <property type="match status" value="1"/>
</dbReference>
<dbReference type="Gene3D" id="3.30.365.10">
    <property type="entry name" value="Aldehyde oxidase/xanthine dehydrogenase, molybdopterin binding domain"/>
    <property type="match status" value="4"/>
</dbReference>
<proteinExistence type="inferred from homology"/>
<evidence type="ECO:0000256" key="13">
    <source>
        <dbReference type="SAM" id="MobiDB-lite"/>
    </source>
</evidence>
<comment type="cofactor">
    <cofactor evidence="1">
        <name>Cu(+)</name>
        <dbReference type="ChEBI" id="CHEBI:49552"/>
    </cofactor>
</comment>
<dbReference type="InterPro" id="IPR046867">
    <property type="entry name" value="AldOxase/xan_DH_MoCoBD2"/>
</dbReference>
<name>A0A1H8S182_9GAMM</name>
<comment type="similarity">
    <text evidence="2">Belongs to the xanthine dehydrogenase family.</text>
</comment>
<organism evidence="15 16">
    <name type="scientific">Aquisalimonas asiatica</name>
    <dbReference type="NCBI Taxonomy" id="406100"/>
    <lineage>
        <taxon>Bacteria</taxon>
        <taxon>Pseudomonadati</taxon>
        <taxon>Pseudomonadota</taxon>
        <taxon>Gammaproteobacteria</taxon>
        <taxon>Chromatiales</taxon>
        <taxon>Ectothiorhodospiraceae</taxon>
        <taxon>Aquisalimonas</taxon>
    </lineage>
</organism>
<evidence type="ECO:0000256" key="1">
    <source>
        <dbReference type="ARBA" id="ARBA00001960"/>
    </source>
</evidence>
<dbReference type="InterPro" id="IPR012780">
    <property type="entry name" value="CO_Mo_DH_lsu"/>
</dbReference>
<dbReference type="Pfam" id="PF01315">
    <property type="entry name" value="Ald_Xan_dh_C"/>
    <property type="match status" value="1"/>
</dbReference>
<dbReference type="EC" id="1.2.5.3" evidence="11"/>
<evidence type="ECO:0000256" key="6">
    <source>
        <dbReference type="ARBA" id="ARBA00023008"/>
    </source>
</evidence>